<comment type="caution">
    <text evidence="6">The sequence shown here is derived from an EMBL/GenBank/DDBJ whole genome shotgun (WGS) entry which is preliminary data.</text>
</comment>
<dbReference type="InterPro" id="IPR036390">
    <property type="entry name" value="WH_DNA-bd_sf"/>
</dbReference>
<dbReference type="EMBL" id="JOMO01000032">
    <property type="protein sequence ID" value="OUI80498.1"/>
    <property type="molecule type" value="Genomic_DNA"/>
</dbReference>
<dbReference type="Pfam" id="PF03466">
    <property type="entry name" value="LysR_substrate"/>
    <property type="match status" value="1"/>
</dbReference>
<dbReference type="SUPFAM" id="SSF46785">
    <property type="entry name" value="Winged helix' DNA-binding domain"/>
    <property type="match status" value="1"/>
</dbReference>
<dbReference type="PROSITE" id="PS50931">
    <property type="entry name" value="HTH_LYSR"/>
    <property type="match status" value="1"/>
</dbReference>
<keyword evidence="3" id="KW-0238">DNA-binding</keyword>
<feature type="domain" description="HTH lysR-type" evidence="5">
    <location>
        <begin position="1"/>
        <end position="58"/>
    </location>
</feature>
<gene>
    <name evidence="6" type="ORF">HK12_08405</name>
</gene>
<accession>A0A252A093</accession>
<dbReference type="SUPFAM" id="SSF53850">
    <property type="entry name" value="Periplasmic binding protein-like II"/>
    <property type="match status" value="1"/>
</dbReference>
<keyword evidence="4" id="KW-0804">Transcription</keyword>
<dbReference type="PRINTS" id="PR00039">
    <property type="entry name" value="HTHLYSR"/>
</dbReference>
<proteinExistence type="inferred from homology"/>
<dbReference type="Gene3D" id="1.10.10.10">
    <property type="entry name" value="Winged helix-like DNA-binding domain superfamily/Winged helix DNA-binding domain"/>
    <property type="match status" value="1"/>
</dbReference>
<evidence type="ECO:0000259" key="5">
    <source>
        <dbReference type="PROSITE" id="PS50931"/>
    </source>
</evidence>
<dbReference type="FunFam" id="1.10.10.10:FF:000001">
    <property type="entry name" value="LysR family transcriptional regulator"/>
    <property type="match status" value="1"/>
</dbReference>
<dbReference type="GO" id="GO:0032993">
    <property type="term" value="C:protein-DNA complex"/>
    <property type="evidence" value="ECO:0007669"/>
    <property type="project" value="TreeGrafter"/>
</dbReference>
<dbReference type="PANTHER" id="PTHR30346">
    <property type="entry name" value="TRANSCRIPTIONAL DUAL REGULATOR HCAR-RELATED"/>
    <property type="match status" value="1"/>
</dbReference>
<dbReference type="RefSeq" id="WP_086552677.1">
    <property type="nucleotide sequence ID" value="NZ_JOMO01000032.1"/>
</dbReference>
<evidence type="ECO:0000256" key="4">
    <source>
        <dbReference type="ARBA" id="ARBA00023163"/>
    </source>
</evidence>
<dbReference type="Pfam" id="PF00126">
    <property type="entry name" value="HTH_1"/>
    <property type="match status" value="1"/>
</dbReference>
<keyword evidence="2" id="KW-0805">Transcription regulation</keyword>
<dbReference type="Proteomes" id="UP000194639">
    <property type="component" value="Unassembled WGS sequence"/>
</dbReference>
<reference evidence="6 7" key="1">
    <citation type="submission" date="2014-06" db="EMBL/GenBank/DDBJ databases">
        <authorList>
            <person name="Ju J."/>
            <person name="Zhang J."/>
        </authorList>
    </citation>
    <scope>NUCLEOTIDE SEQUENCE [LARGE SCALE GENOMIC DNA]</scope>
    <source>
        <strain evidence="6">DmW_045</strain>
    </source>
</reference>
<protein>
    <submittedName>
        <fullName evidence="6">LysR family transcriptional regulator</fullName>
    </submittedName>
</protein>
<dbReference type="GO" id="GO:0003700">
    <property type="term" value="F:DNA-binding transcription factor activity"/>
    <property type="evidence" value="ECO:0007669"/>
    <property type="project" value="InterPro"/>
</dbReference>
<organism evidence="6 7">
    <name type="scientific">Acetobacter orientalis</name>
    <dbReference type="NCBI Taxonomy" id="146474"/>
    <lineage>
        <taxon>Bacteria</taxon>
        <taxon>Pseudomonadati</taxon>
        <taxon>Pseudomonadota</taxon>
        <taxon>Alphaproteobacteria</taxon>
        <taxon>Acetobacterales</taxon>
        <taxon>Acetobacteraceae</taxon>
        <taxon>Acetobacter</taxon>
    </lineage>
</organism>
<name>A0A252A093_9PROT</name>
<dbReference type="PANTHER" id="PTHR30346:SF30">
    <property type="entry name" value="SMALL NEUTRAL PROTEASE REGULATORY PROTEIN"/>
    <property type="match status" value="1"/>
</dbReference>
<evidence type="ECO:0000313" key="7">
    <source>
        <dbReference type="Proteomes" id="UP000194639"/>
    </source>
</evidence>
<evidence type="ECO:0000256" key="3">
    <source>
        <dbReference type="ARBA" id="ARBA00023125"/>
    </source>
</evidence>
<dbReference type="InterPro" id="IPR036388">
    <property type="entry name" value="WH-like_DNA-bd_sf"/>
</dbReference>
<dbReference type="CDD" id="cd08414">
    <property type="entry name" value="PBP2_LTTR_aromatics_like"/>
    <property type="match status" value="1"/>
</dbReference>
<dbReference type="InterPro" id="IPR000847">
    <property type="entry name" value="LysR_HTH_N"/>
</dbReference>
<dbReference type="Gene3D" id="3.40.190.10">
    <property type="entry name" value="Periplasmic binding protein-like II"/>
    <property type="match status" value="2"/>
</dbReference>
<dbReference type="AlphaFoldDB" id="A0A252A093"/>
<dbReference type="GO" id="GO:0003677">
    <property type="term" value="F:DNA binding"/>
    <property type="evidence" value="ECO:0007669"/>
    <property type="project" value="UniProtKB-KW"/>
</dbReference>
<comment type="similarity">
    <text evidence="1">Belongs to the LysR transcriptional regulatory family.</text>
</comment>
<dbReference type="InterPro" id="IPR005119">
    <property type="entry name" value="LysR_subst-bd"/>
</dbReference>
<evidence type="ECO:0000313" key="6">
    <source>
        <dbReference type="EMBL" id="OUI80498.1"/>
    </source>
</evidence>
<sequence>MELRHLHYFVVLAEELHFARAAERLNISPPTLTVQIQEIERRLAAQLFTRTRRSVALTSVGKVFLGEAQQVLEQFTKAENAGRRAGRGELGRIEIGYVGSAAYTGVLQEQMKQFTQKHPGVHLNACEFPMDSLPQRIAAGEVDVGFVRLPMTLPPQLRQHVLVRDHFCLAVPVGFWEGGSEHCSVLPEQISDASFVMPEQSFGTFQVASRGNFTPKIVSAPGSLLAVLTQVSIGNGIAVCPSIVRSIIKLPNVALVDISGEPIISEVAAIFRFNEPAPTVKNMISQILTTDVTIQ</sequence>
<evidence type="ECO:0000256" key="2">
    <source>
        <dbReference type="ARBA" id="ARBA00023015"/>
    </source>
</evidence>
<evidence type="ECO:0000256" key="1">
    <source>
        <dbReference type="ARBA" id="ARBA00009437"/>
    </source>
</evidence>